<name>A0ABW2FHA6_9BACL</name>
<proteinExistence type="predicted"/>
<dbReference type="RefSeq" id="WP_378047852.1">
    <property type="nucleotide sequence ID" value="NZ_JBHMDN010000015.1"/>
</dbReference>
<dbReference type="NCBIfam" id="TIGR00022">
    <property type="entry name" value="YhcH/YjgK/YiaL family protein"/>
    <property type="match status" value="1"/>
</dbReference>
<evidence type="ECO:0000313" key="1">
    <source>
        <dbReference type="EMBL" id="MFC7151324.1"/>
    </source>
</evidence>
<dbReference type="SUPFAM" id="SSF51197">
    <property type="entry name" value="Clavaminate synthase-like"/>
    <property type="match status" value="1"/>
</dbReference>
<comment type="caution">
    <text evidence="1">The sequence shown here is derived from an EMBL/GenBank/DDBJ whole genome shotgun (WGS) entry which is preliminary data.</text>
</comment>
<organism evidence="1 2">
    <name type="scientific">Cohnella cellulosilytica</name>
    <dbReference type="NCBI Taxonomy" id="986710"/>
    <lineage>
        <taxon>Bacteria</taxon>
        <taxon>Bacillati</taxon>
        <taxon>Bacillota</taxon>
        <taxon>Bacilli</taxon>
        <taxon>Bacillales</taxon>
        <taxon>Paenibacillaceae</taxon>
        <taxon>Cohnella</taxon>
    </lineage>
</organism>
<reference evidence="2" key="1">
    <citation type="journal article" date="2019" name="Int. J. Syst. Evol. Microbiol.">
        <title>The Global Catalogue of Microorganisms (GCM) 10K type strain sequencing project: providing services to taxonomists for standard genome sequencing and annotation.</title>
        <authorList>
            <consortium name="The Broad Institute Genomics Platform"/>
            <consortium name="The Broad Institute Genome Sequencing Center for Infectious Disease"/>
            <person name="Wu L."/>
            <person name="Ma J."/>
        </authorList>
    </citation>
    <scope>NUCLEOTIDE SEQUENCE [LARGE SCALE GENOMIC DNA]</scope>
    <source>
        <strain evidence="2">KCTC 12907</strain>
    </source>
</reference>
<dbReference type="PANTHER" id="PTHR34986">
    <property type="entry name" value="EVOLVED BETA-GALACTOSIDASE SUBUNIT BETA"/>
    <property type="match status" value="1"/>
</dbReference>
<dbReference type="Gene3D" id="2.60.120.370">
    <property type="entry name" value="YhcH/YjgK/YiaL"/>
    <property type="match status" value="1"/>
</dbReference>
<dbReference type="EMBL" id="JBHTAI010000015">
    <property type="protein sequence ID" value="MFC7151324.1"/>
    <property type="molecule type" value="Genomic_DNA"/>
</dbReference>
<dbReference type="PANTHER" id="PTHR34986:SF1">
    <property type="entry name" value="PROTEIN YIAL"/>
    <property type="match status" value="1"/>
</dbReference>
<evidence type="ECO:0000313" key="2">
    <source>
        <dbReference type="Proteomes" id="UP001596378"/>
    </source>
</evidence>
<dbReference type="InterPro" id="IPR037012">
    <property type="entry name" value="NanQ/TabA/YiaL_sf"/>
</dbReference>
<gene>
    <name evidence="1" type="ORF">ACFQMJ_22535</name>
</gene>
<dbReference type="Pfam" id="PF04074">
    <property type="entry name" value="DUF386"/>
    <property type="match status" value="1"/>
</dbReference>
<keyword evidence="2" id="KW-1185">Reference proteome</keyword>
<dbReference type="InterPro" id="IPR004375">
    <property type="entry name" value="NanQ/TabA/YiaL"/>
</dbReference>
<accession>A0ABW2FHA6</accession>
<dbReference type="Proteomes" id="UP001596378">
    <property type="component" value="Unassembled WGS sequence"/>
</dbReference>
<sequence length="154" mass="17785">MIADVLTNYRLYTGMHPNLEKGFKAIEHCLAQPLPEGNQTIEVDGLSVVVQHYRTVDRSEKKMEGHRRNLDIQYMVRGKEIIYWENTRGLTPITPYNETRDHLNYGDGTGSSPIHLADGFFAVFWPEDSHKTGCQWDEPEDIVKLIVKVRLDQE</sequence>
<protein>
    <submittedName>
        <fullName evidence="1">YhcH/YjgK/YiaL family protein</fullName>
    </submittedName>
</protein>